<dbReference type="Pfam" id="PF00149">
    <property type="entry name" value="Metallophos"/>
    <property type="match status" value="1"/>
</dbReference>
<dbReference type="Proteomes" id="UP001204376">
    <property type="component" value="Unassembled WGS sequence"/>
</dbReference>
<proteinExistence type="predicted"/>
<dbReference type="Gene3D" id="3.60.21.10">
    <property type="match status" value="1"/>
</dbReference>
<protein>
    <recommendedName>
        <fullName evidence="1">Calcineurin-like phosphoesterase domain-containing protein</fullName>
    </recommendedName>
</protein>
<dbReference type="PANTHER" id="PTHR43143">
    <property type="entry name" value="METALLOPHOSPHOESTERASE, CALCINEURIN SUPERFAMILY"/>
    <property type="match status" value="1"/>
</dbReference>
<name>A0ABT1SVT3_9SPHI</name>
<comment type="caution">
    <text evidence="2">The sequence shown here is derived from an EMBL/GenBank/DDBJ whole genome shotgun (WGS) entry which is preliminary data.</text>
</comment>
<dbReference type="EMBL" id="JANHOH010000001">
    <property type="protein sequence ID" value="MCQ6956456.1"/>
    <property type="molecule type" value="Genomic_DNA"/>
</dbReference>
<evidence type="ECO:0000313" key="2">
    <source>
        <dbReference type="EMBL" id="MCQ6956456.1"/>
    </source>
</evidence>
<dbReference type="InterPro" id="IPR029052">
    <property type="entry name" value="Metallo-depent_PP-like"/>
</dbReference>
<sequence length="600" mass="67658">MQLNFISNAKFKKALCGFLSIQLLFVTSAIPVKEESKSDDSTDFSIVVLPDTQYYTSEKNGGKNEMFKAQTDWIIKNAAKEKIAYVVQLGDISDDGEKFPKEWENAAEAMYILDKPQAGYPHGIPYGMAVGNHDQTKSQYPLSGKTDQYNKYFGIDHFKDKPWYGGHYGNNNDSHYDLFTAGGVNFITIYFEYDSYDEDIENLNDWASQLLEKYKNRKAILISHSIVHFNKTTGTNEKGFPQFSKQGQRVFDRMKRYPNVFMTLSGHVGDNGEGYRQDGYAGNIIKSYLSDYQSRPNGGHGLMRLMSFSKANDLVSVRTFSPYTHEEEKDADSEFTTPWFHHTNVARYLDFNNDQTTELMFFSKGKWKISGQSDINFGQDGDIAVPADYNGDGKVELAVYRPSEGAFYQQDGRSVKLGQQGDIPVPRDYDGDGFADFAVYRPSNMTWYFNGLDSVKFGVKNAIPVPADYDGDGITDLGFFNTKNSLWQIAGIGNIPLQLPHVPGDIPVPADYDGDGRAEMAVYRPSTGEWIIDRMKEPLKFGEKGDIPVPGNYLKDGKAHPALLRNGKVFLLNNKTINTSGLDMTNLINLPAHVRRFFFQ</sequence>
<dbReference type="SUPFAM" id="SSF56300">
    <property type="entry name" value="Metallo-dependent phosphatases"/>
    <property type="match status" value="1"/>
</dbReference>
<accession>A0ABT1SVT3</accession>
<keyword evidence="3" id="KW-1185">Reference proteome</keyword>
<organism evidence="2 3">
    <name type="scientific">Mucilaginibacter aquariorum</name>
    <dbReference type="NCBI Taxonomy" id="2967225"/>
    <lineage>
        <taxon>Bacteria</taxon>
        <taxon>Pseudomonadati</taxon>
        <taxon>Bacteroidota</taxon>
        <taxon>Sphingobacteriia</taxon>
        <taxon>Sphingobacteriales</taxon>
        <taxon>Sphingobacteriaceae</taxon>
        <taxon>Mucilaginibacter</taxon>
    </lineage>
</organism>
<feature type="domain" description="Calcineurin-like phosphoesterase" evidence="1">
    <location>
        <begin position="46"/>
        <end position="233"/>
    </location>
</feature>
<evidence type="ECO:0000313" key="3">
    <source>
        <dbReference type="Proteomes" id="UP001204376"/>
    </source>
</evidence>
<evidence type="ECO:0000259" key="1">
    <source>
        <dbReference type="Pfam" id="PF00149"/>
    </source>
</evidence>
<dbReference type="RefSeq" id="WP_256536672.1">
    <property type="nucleotide sequence ID" value="NZ_JANHOH010000001.1"/>
</dbReference>
<dbReference type="SUPFAM" id="SSF69318">
    <property type="entry name" value="Integrin alpha N-terminal domain"/>
    <property type="match status" value="1"/>
</dbReference>
<dbReference type="InterPro" id="IPR004843">
    <property type="entry name" value="Calcineurin-like_PHP"/>
</dbReference>
<dbReference type="InterPro" id="IPR028994">
    <property type="entry name" value="Integrin_alpha_N"/>
</dbReference>
<gene>
    <name evidence="2" type="ORF">NPE20_00725</name>
</gene>
<reference evidence="2 3" key="1">
    <citation type="submission" date="2022-07" db="EMBL/GenBank/DDBJ databases">
        <title>Mucilaginibacter sp. JC4.</title>
        <authorList>
            <person name="Le V."/>
            <person name="Ko S.-R."/>
            <person name="Ahn C.-Y."/>
            <person name="Oh H.-M."/>
        </authorList>
    </citation>
    <scope>NUCLEOTIDE SEQUENCE [LARGE SCALE GENOMIC DNA]</scope>
    <source>
        <strain evidence="2 3">JC4</strain>
    </source>
</reference>
<dbReference type="PANTHER" id="PTHR43143:SF5">
    <property type="entry name" value="SECRETED PROTEIN"/>
    <property type="match status" value="1"/>
</dbReference>
<dbReference type="InterPro" id="IPR051918">
    <property type="entry name" value="STPP_CPPED1"/>
</dbReference>